<comment type="caution">
    <text evidence="1">The sequence shown here is derived from an EMBL/GenBank/DDBJ whole genome shotgun (WGS) entry which is preliminary data.</text>
</comment>
<dbReference type="SUPFAM" id="SSF56672">
    <property type="entry name" value="DNA/RNA polymerases"/>
    <property type="match status" value="1"/>
</dbReference>
<organism evidence="1 2">
    <name type="scientific">Rubellimicrobium mesophilum DSM 19309</name>
    <dbReference type="NCBI Taxonomy" id="442562"/>
    <lineage>
        <taxon>Bacteria</taxon>
        <taxon>Pseudomonadati</taxon>
        <taxon>Pseudomonadota</taxon>
        <taxon>Alphaproteobacteria</taxon>
        <taxon>Rhodobacterales</taxon>
        <taxon>Roseobacteraceae</taxon>
        <taxon>Rubellimicrobium</taxon>
    </lineage>
</organism>
<dbReference type="STRING" id="442562.Rumeso_00338"/>
<name>A0A017HUN9_9RHOB</name>
<sequence length="82" mass="8450">MPLALVGSDGRRRVVQATNEAGLALGLRSEMAAAQAHALVPGLVAHEADPAEDAAGLERLAAWALRELAPILTGHLGMTMEA</sequence>
<evidence type="ECO:0000313" key="1">
    <source>
        <dbReference type="EMBL" id="EYD78076.1"/>
    </source>
</evidence>
<dbReference type="AlphaFoldDB" id="A0A017HUN9"/>
<gene>
    <name evidence="1" type="ORF">Rumeso_00338</name>
</gene>
<dbReference type="Proteomes" id="UP000019666">
    <property type="component" value="Unassembled WGS sequence"/>
</dbReference>
<dbReference type="HOGENOM" id="CLU_2556184_0_0_5"/>
<evidence type="ECO:0008006" key="3">
    <source>
        <dbReference type="Google" id="ProtNLM"/>
    </source>
</evidence>
<reference evidence="1 2" key="1">
    <citation type="submission" date="2013-02" db="EMBL/GenBank/DDBJ databases">
        <authorList>
            <person name="Fiebig A."/>
            <person name="Goeker M."/>
            <person name="Klenk H.-P.P."/>
        </authorList>
    </citation>
    <scope>NUCLEOTIDE SEQUENCE [LARGE SCALE GENOMIC DNA]</scope>
    <source>
        <strain evidence="1 2">DSM 19309</strain>
    </source>
</reference>
<evidence type="ECO:0000313" key="2">
    <source>
        <dbReference type="Proteomes" id="UP000019666"/>
    </source>
</evidence>
<dbReference type="EMBL" id="AOSK01000017">
    <property type="protein sequence ID" value="EYD78076.1"/>
    <property type="molecule type" value="Genomic_DNA"/>
</dbReference>
<accession>A0A017HUN9</accession>
<dbReference type="InterPro" id="IPR043502">
    <property type="entry name" value="DNA/RNA_pol_sf"/>
</dbReference>
<keyword evidence="2" id="KW-1185">Reference proteome</keyword>
<protein>
    <recommendedName>
        <fullName evidence="3">UmuC domain-containing protein</fullName>
    </recommendedName>
</protein>
<proteinExistence type="predicted"/>